<dbReference type="GO" id="GO:0003700">
    <property type="term" value="F:DNA-binding transcription factor activity"/>
    <property type="evidence" value="ECO:0007669"/>
    <property type="project" value="InterPro"/>
</dbReference>
<dbReference type="Pfam" id="PF12833">
    <property type="entry name" value="HTH_18"/>
    <property type="match status" value="1"/>
</dbReference>
<dbReference type="Gene3D" id="3.40.50.2300">
    <property type="match status" value="2"/>
</dbReference>
<dbReference type="EMBL" id="CP036316">
    <property type="protein sequence ID" value="QDT63868.1"/>
    <property type="molecule type" value="Genomic_DNA"/>
</dbReference>
<dbReference type="PANTHER" id="PTHR30146:SF24">
    <property type="entry name" value="XYLOSE OPERON REGULATORY PROTEIN"/>
    <property type="match status" value="1"/>
</dbReference>
<dbReference type="KEGG" id="chya:V22_10940"/>
<keyword evidence="6" id="KW-1185">Reference proteome</keyword>
<dbReference type="RefSeq" id="WP_145260520.1">
    <property type="nucleotide sequence ID" value="NZ_CP036316.1"/>
</dbReference>
<evidence type="ECO:0000256" key="2">
    <source>
        <dbReference type="ARBA" id="ARBA00023125"/>
    </source>
</evidence>
<dbReference type="InterPro" id="IPR046335">
    <property type="entry name" value="LacI/GalR-like_sensor"/>
</dbReference>
<dbReference type="Pfam" id="PF22177">
    <property type="entry name" value="PBP1_XylR"/>
    <property type="match status" value="1"/>
</dbReference>
<keyword evidence="3" id="KW-0804">Transcription</keyword>
<dbReference type="PANTHER" id="PTHR30146">
    <property type="entry name" value="LACI-RELATED TRANSCRIPTIONAL REPRESSOR"/>
    <property type="match status" value="1"/>
</dbReference>
<sequence>MKSVAILVETSNAYGRGIIDGVVDWQRENDAWSNFLPEQERGAPPPSWLKKWQGDGIIARIETIQTAERVADISLPIVDVSAARHISSLPWVETDDVKIADLAFEHFETKLINNFAFCGEPFFGWARNREQRFVERARSAGKSISVLHQISPLEARYSWTQERMELGNWLSQLKYPVGILAAYDIKGQQILDACRDLGISVPNQVSVLGIDNDTQLCNLCTPQLSSVSLDARKAGYIAASLLNKMMNGETVSNEGFFVPPVGIVERKSTDVYAVDDPIVFDALHFIRDNACDGIQVADVVERSDISRRALEFRFEKFVGRSPHQEIERVKINQVKLLLSKTELTLEKIAYKVGYANPEYLSTAFKRATKITPSQYRRKYSK</sequence>
<name>A0A517T691_9PLAN</name>
<dbReference type="AlphaFoldDB" id="A0A517T691"/>
<protein>
    <submittedName>
        <fullName evidence="5">Xylose operon regulatory protein</fullName>
    </submittedName>
</protein>
<organism evidence="5 6">
    <name type="scientific">Calycomorphotria hydatis</name>
    <dbReference type="NCBI Taxonomy" id="2528027"/>
    <lineage>
        <taxon>Bacteria</taxon>
        <taxon>Pseudomonadati</taxon>
        <taxon>Planctomycetota</taxon>
        <taxon>Planctomycetia</taxon>
        <taxon>Planctomycetales</taxon>
        <taxon>Planctomycetaceae</taxon>
        <taxon>Calycomorphotria</taxon>
    </lineage>
</organism>
<keyword evidence="2" id="KW-0238">DNA-binding</keyword>
<dbReference type="InterPro" id="IPR054031">
    <property type="entry name" value="XylR_PBP1"/>
</dbReference>
<dbReference type="CDD" id="cd01543">
    <property type="entry name" value="PBP1_XylR"/>
    <property type="match status" value="1"/>
</dbReference>
<reference evidence="5 6" key="1">
    <citation type="submission" date="2019-02" db="EMBL/GenBank/DDBJ databases">
        <title>Deep-cultivation of Planctomycetes and their phenomic and genomic characterization uncovers novel biology.</title>
        <authorList>
            <person name="Wiegand S."/>
            <person name="Jogler M."/>
            <person name="Boedeker C."/>
            <person name="Pinto D."/>
            <person name="Vollmers J."/>
            <person name="Rivas-Marin E."/>
            <person name="Kohn T."/>
            <person name="Peeters S.H."/>
            <person name="Heuer A."/>
            <person name="Rast P."/>
            <person name="Oberbeckmann S."/>
            <person name="Bunk B."/>
            <person name="Jeske O."/>
            <person name="Meyerdierks A."/>
            <person name="Storesund J.E."/>
            <person name="Kallscheuer N."/>
            <person name="Luecker S."/>
            <person name="Lage O.M."/>
            <person name="Pohl T."/>
            <person name="Merkel B.J."/>
            <person name="Hornburger P."/>
            <person name="Mueller R.-W."/>
            <person name="Bruemmer F."/>
            <person name="Labrenz M."/>
            <person name="Spormann A.M."/>
            <person name="Op den Camp H."/>
            <person name="Overmann J."/>
            <person name="Amann R."/>
            <person name="Jetten M.S.M."/>
            <person name="Mascher T."/>
            <person name="Medema M.H."/>
            <person name="Devos D.P."/>
            <person name="Kaster A.-K."/>
            <person name="Ovreas L."/>
            <person name="Rohde M."/>
            <person name="Galperin M.Y."/>
            <person name="Jogler C."/>
        </authorList>
    </citation>
    <scope>NUCLEOTIDE SEQUENCE [LARGE SCALE GENOMIC DNA]</scope>
    <source>
        <strain evidence="5 6">V22</strain>
    </source>
</reference>
<dbReference type="InterPro" id="IPR018062">
    <property type="entry name" value="HTH_AraC-typ_CS"/>
</dbReference>
<dbReference type="PROSITE" id="PS00041">
    <property type="entry name" value="HTH_ARAC_FAMILY_1"/>
    <property type="match status" value="1"/>
</dbReference>
<dbReference type="Pfam" id="PF13377">
    <property type="entry name" value="Peripla_BP_3"/>
    <property type="match status" value="1"/>
</dbReference>
<dbReference type="SUPFAM" id="SSF53822">
    <property type="entry name" value="Periplasmic binding protein-like I"/>
    <property type="match status" value="1"/>
</dbReference>
<keyword evidence="1" id="KW-0805">Transcription regulation</keyword>
<dbReference type="Gene3D" id="1.10.10.60">
    <property type="entry name" value="Homeodomain-like"/>
    <property type="match status" value="1"/>
</dbReference>
<dbReference type="InterPro" id="IPR009057">
    <property type="entry name" value="Homeodomain-like_sf"/>
</dbReference>
<dbReference type="GO" id="GO:0000976">
    <property type="term" value="F:transcription cis-regulatory region binding"/>
    <property type="evidence" value="ECO:0007669"/>
    <property type="project" value="TreeGrafter"/>
</dbReference>
<evidence type="ECO:0000313" key="5">
    <source>
        <dbReference type="EMBL" id="QDT63868.1"/>
    </source>
</evidence>
<evidence type="ECO:0000259" key="4">
    <source>
        <dbReference type="PROSITE" id="PS01124"/>
    </source>
</evidence>
<evidence type="ECO:0000256" key="3">
    <source>
        <dbReference type="ARBA" id="ARBA00023163"/>
    </source>
</evidence>
<evidence type="ECO:0000313" key="6">
    <source>
        <dbReference type="Proteomes" id="UP000319976"/>
    </source>
</evidence>
<evidence type="ECO:0000256" key="1">
    <source>
        <dbReference type="ARBA" id="ARBA00023015"/>
    </source>
</evidence>
<feature type="domain" description="HTH araC/xylS-type" evidence="4">
    <location>
        <begin position="280"/>
        <end position="378"/>
    </location>
</feature>
<dbReference type="InterPro" id="IPR028082">
    <property type="entry name" value="Peripla_BP_I"/>
</dbReference>
<dbReference type="InterPro" id="IPR018060">
    <property type="entry name" value="HTH_AraC"/>
</dbReference>
<proteinExistence type="predicted"/>
<dbReference type="Proteomes" id="UP000319976">
    <property type="component" value="Chromosome"/>
</dbReference>
<dbReference type="PROSITE" id="PS01124">
    <property type="entry name" value="HTH_ARAC_FAMILY_2"/>
    <property type="match status" value="1"/>
</dbReference>
<dbReference type="SUPFAM" id="SSF46689">
    <property type="entry name" value="Homeodomain-like"/>
    <property type="match status" value="1"/>
</dbReference>
<dbReference type="SMART" id="SM00342">
    <property type="entry name" value="HTH_ARAC"/>
    <property type="match status" value="1"/>
</dbReference>
<dbReference type="OrthoDB" id="9795616at2"/>
<accession>A0A517T691</accession>
<gene>
    <name evidence="5" type="primary">xylR_3</name>
    <name evidence="5" type="ORF">V22_10940</name>
</gene>